<gene>
    <name evidence="2" type="ORF">ACHHYP_12437</name>
</gene>
<dbReference type="EMBL" id="JNBR01001828">
    <property type="protein sequence ID" value="OQR84977.1"/>
    <property type="molecule type" value="Genomic_DNA"/>
</dbReference>
<keyword evidence="3" id="KW-1185">Reference proteome</keyword>
<proteinExistence type="predicted"/>
<dbReference type="OrthoDB" id="76806at2759"/>
<comment type="caution">
    <text evidence="2">The sequence shown here is derived from an EMBL/GenBank/DDBJ whole genome shotgun (WGS) entry which is preliminary data.</text>
</comment>
<name>A0A1V9YH33_ACHHY</name>
<feature type="compositionally biased region" description="Low complexity" evidence="1">
    <location>
        <begin position="26"/>
        <end position="48"/>
    </location>
</feature>
<evidence type="ECO:0000313" key="3">
    <source>
        <dbReference type="Proteomes" id="UP000243579"/>
    </source>
</evidence>
<sequence>MAITMKQAVQRLPLEVHSNPQDADFTSPKASPTKPSTTYSYSSGSYNNSYADTYLQRSSSYKKTKEVSWRRAPVAIPDAFKTRDKYCVGGKRIPFTRFNMIAARNKAATDDLDTIYESCFFLDFQFDALMAEPAHEERVALYPLRALAMTFIQ</sequence>
<organism evidence="2 3">
    <name type="scientific">Achlya hypogyna</name>
    <name type="common">Oomycete</name>
    <name type="synonym">Protoachlya hypogyna</name>
    <dbReference type="NCBI Taxonomy" id="1202772"/>
    <lineage>
        <taxon>Eukaryota</taxon>
        <taxon>Sar</taxon>
        <taxon>Stramenopiles</taxon>
        <taxon>Oomycota</taxon>
        <taxon>Saprolegniomycetes</taxon>
        <taxon>Saprolegniales</taxon>
        <taxon>Achlyaceae</taxon>
        <taxon>Achlya</taxon>
    </lineage>
</organism>
<evidence type="ECO:0000256" key="1">
    <source>
        <dbReference type="SAM" id="MobiDB-lite"/>
    </source>
</evidence>
<protein>
    <submittedName>
        <fullName evidence="2">Uncharacterized protein</fullName>
    </submittedName>
</protein>
<dbReference type="AlphaFoldDB" id="A0A1V9YH33"/>
<reference evidence="2 3" key="1">
    <citation type="journal article" date="2014" name="Genome Biol. Evol.">
        <title>The secreted proteins of Achlya hypogyna and Thraustotheca clavata identify the ancestral oomycete secretome and reveal gene acquisitions by horizontal gene transfer.</title>
        <authorList>
            <person name="Misner I."/>
            <person name="Blouin N."/>
            <person name="Leonard G."/>
            <person name="Richards T.A."/>
            <person name="Lane C.E."/>
        </authorList>
    </citation>
    <scope>NUCLEOTIDE SEQUENCE [LARGE SCALE GENOMIC DNA]</scope>
    <source>
        <strain evidence="2 3">ATCC 48635</strain>
    </source>
</reference>
<feature type="region of interest" description="Disordered" evidence="1">
    <location>
        <begin position="12"/>
        <end position="48"/>
    </location>
</feature>
<dbReference type="Proteomes" id="UP000243579">
    <property type="component" value="Unassembled WGS sequence"/>
</dbReference>
<accession>A0A1V9YH33</accession>
<evidence type="ECO:0000313" key="2">
    <source>
        <dbReference type="EMBL" id="OQR84977.1"/>
    </source>
</evidence>